<gene>
    <name evidence="1" type="ORF">D7V20_07915</name>
</gene>
<reference evidence="1 2" key="1">
    <citation type="submission" date="2018-09" db="EMBL/GenBank/DDBJ databases">
        <title>The draft genome of Acinetobacter spp. strains.</title>
        <authorList>
            <person name="Qin J."/>
            <person name="Feng Y."/>
            <person name="Zong Z."/>
        </authorList>
    </citation>
    <scope>NUCLEOTIDE SEQUENCE [LARGE SCALE GENOMIC DNA]</scope>
    <source>
        <strain evidence="1 2">WCHAc060115</strain>
    </source>
</reference>
<name>A0A3A8EW94_9GAMM</name>
<dbReference type="EMBL" id="RAXT01000011">
    <property type="protein sequence ID" value="RKG38448.1"/>
    <property type="molecule type" value="Genomic_DNA"/>
</dbReference>
<comment type="caution">
    <text evidence="1">The sequence shown here is derived from an EMBL/GenBank/DDBJ whole genome shotgun (WGS) entry which is preliminary data.</text>
</comment>
<sequence>MKTFEVEISLPAQGHFPRTESFETTDVTQIQAKFYSIQWRRIFLTQLQLENEEVSFAVVDIDTQQYLAIQLNTQSTKAEPVFQIDSNIQMIVENKEFFGMFTRKKQYELIYKNLTQSQVSEQLDLFLKGDIEQMTEQYKQLLHKKMLQEHRMT</sequence>
<accession>A0A3A8EW94</accession>
<proteinExistence type="predicted"/>
<protein>
    <submittedName>
        <fullName evidence="1">Uncharacterized protein</fullName>
    </submittedName>
</protein>
<keyword evidence="2" id="KW-1185">Reference proteome</keyword>
<dbReference type="Proteomes" id="UP000280405">
    <property type="component" value="Unassembled WGS sequence"/>
</dbReference>
<dbReference type="RefSeq" id="WP_120383766.1">
    <property type="nucleotide sequence ID" value="NZ_RAXT01000011.1"/>
</dbReference>
<evidence type="ECO:0000313" key="1">
    <source>
        <dbReference type="EMBL" id="RKG38448.1"/>
    </source>
</evidence>
<dbReference type="AlphaFoldDB" id="A0A3A8EW94"/>
<evidence type="ECO:0000313" key="2">
    <source>
        <dbReference type="Proteomes" id="UP000280405"/>
    </source>
</evidence>
<organism evidence="1 2">
    <name type="scientific">Acinetobacter rongchengensis</name>
    <dbReference type="NCBI Taxonomy" id="2419601"/>
    <lineage>
        <taxon>Bacteria</taxon>
        <taxon>Pseudomonadati</taxon>
        <taxon>Pseudomonadota</taxon>
        <taxon>Gammaproteobacteria</taxon>
        <taxon>Moraxellales</taxon>
        <taxon>Moraxellaceae</taxon>
        <taxon>Acinetobacter</taxon>
    </lineage>
</organism>
<dbReference type="OrthoDB" id="6688366at2"/>